<protein>
    <submittedName>
        <fullName evidence="8">Uncharacterized protein LOC106172624 isoform X2</fullName>
    </submittedName>
</protein>
<dbReference type="Pfam" id="PF23283">
    <property type="entry name" value="D8C_UMOD"/>
    <property type="match status" value="1"/>
</dbReference>
<feature type="chain" id="PRO_5010288213" evidence="5">
    <location>
        <begin position="21"/>
        <end position="379"/>
    </location>
</feature>
<evidence type="ECO:0000256" key="1">
    <source>
        <dbReference type="ARBA" id="ARBA00022729"/>
    </source>
</evidence>
<dbReference type="GeneID" id="106172624"/>
<reference evidence="8" key="1">
    <citation type="submission" date="2025-08" db="UniProtKB">
        <authorList>
            <consortium name="RefSeq"/>
        </authorList>
    </citation>
    <scope>IDENTIFICATION</scope>
    <source>
        <tissue evidence="8">Gonads</tissue>
    </source>
</reference>
<keyword evidence="4" id="KW-0472">Membrane</keyword>
<dbReference type="Proteomes" id="UP000085678">
    <property type="component" value="Unplaced"/>
</dbReference>
<dbReference type="OrthoDB" id="6131209at2759"/>
<keyword evidence="2" id="KW-1015">Disulfide bond</keyword>
<feature type="compositionally biased region" description="Low complexity" evidence="3">
    <location>
        <begin position="218"/>
        <end position="233"/>
    </location>
</feature>
<evidence type="ECO:0000313" key="7">
    <source>
        <dbReference type="Proteomes" id="UP000085678"/>
    </source>
</evidence>
<evidence type="ECO:0000256" key="2">
    <source>
        <dbReference type="ARBA" id="ARBA00023157"/>
    </source>
</evidence>
<keyword evidence="4" id="KW-1133">Transmembrane helix</keyword>
<sequence>MNRHFAVCVMLVAWSKSIAGELDPCDPSNHVLRKGEWRRSVNYTKESGEAAICDRYMDEGWYRFDSPAGNDIPTYCVLPNHCGTTWPIWMNGSLPTKNQEIDAIACVYNLFTIEDPCCYKTYNIKVKNCNDEFNVYYLVATDGCSQAYCVGTEVNCPLGEYSNNGFTPGCGPEPEPTTMRTATPKLPTSTTGVSSSAGPPPTHTAPPQTTIVTQHVNTSTMPSSSSLTTTTTTAPVSQKAKHDKKQIETPSTTTLSPDPLDPHSSERIVNIVVPVVVCPLIVIATIVILVMMCRKEKRVRPICMEAETTDSFVIGRQTETISPENDYVINVAYNGGVQACNIQYANDGHLEKKNQIYEPYEKEDPNENIYTKLSCSEKC</sequence>
<feature type="transmembrane region" description="Helical" evidence="4">
    <location>
        <begin position="271"/>
        <end position="292"/>
    </location>
</feature>
<evidence type="ECO:0000256" key="5">
    <source>
        <dbReference type="SAM" id="SignalP"/>
    </source>
</evidence>
<feature type="signal peptide" evidence="5">
    <location>
        <begin position="1"/>
        <end position="20"/>
    </location>
</feature>
<keyword evidence="7" id="KW-1185">Reference proteome</keyword>
<feature type="compositionally biased region" description="Low complexity" evidence="3">
    <location>
        <begin position="249"/>
        <end position="258"/>
    </location>
</feature>
<proteinExistence type="predicted"/>
<gene>
    <name evidence="8" type="primary">LOC106172624</name>
</gene>
<evidence type="ECO:0000313" key="8">
    <source>
        <dbReference type="RefSeq" id="XP_013408879.1"/>
    </source>
</evidence>
<feature type="region of interest" description="Disordered" evidence="3">
    <location>
        <begin position="167"/>
        <end position="262"/>
    </location>
</feature>
<dbReference type="AlphaFoldDB" id="A0A1S3JG53"/>
<accession>A0A1S3JG53</accession>
<name>A0A1S3JG53_LINAN</name>
<evidence type="ECO:0000256" key="3">
    <source>
        <dbReference type="SAM" id="MobiDB-lite"/>
    </source>
</evidence>
<feature type="compositionally biased region" description="Polar residues" evidence="3">
    <location>
        <begin position="186"/>
        <end position="197"/>
    </location>
</feature>
<dbReference type="InterPro" id="IPR057774">
    <property type="entry name" value="D8C_UMOD/GP2/OIT3-like"/>
</dbReference>
<dbReference type="RefSeq" id="XP_013408879.1">
    <property type="nucleotide sequence ID" value="XM_013553425.2"/>
</dbReference>
<keyword evidence="1 5" id="KW-0732">Signal</keyword>
<evidence type="ECO:0000259" key="6">
    <source>
        <dbReference type="Pfam" id="PF23283"/>
    </source>
</evidence>
<organism evidence="7 8">
    <name type="scientific">Lingula anatina</name>
    <name type="common">Brachiopod</name>
    <name type="synonym">Lingula unguis</name>
    <dbReference type="NCBI Taxonomy" id="7574"/>
    <lineage>
        <taxon>Eukaryota</taxon>
        <taxon>Metazoa</taxon>
        <taxon>Spiralia</taxon>
        <taxon>Lophotrochozoa</taxon>
        <taxon>Brachiopoda</taxon>
        <taxon>Linguliformea</taxon>
        <taxon>Lingulata</taxon>
        <taxon>Lingulida</taxon>
        <taxon>Linguloidea</taxon>
        <taxon>Lingulidae</taxon>
        <taxon>Lingula</taxon>
    </lineage>
</organism>
<feature type="compositionally biased region" description="Low complexity" evidence="3">
    <location>
        <begin position="167"/>
        <end position="178"/>
    </location>
</feature>
<feature type="domain" description="UMOD/GP2/OIT3-like D8C" evidence="6">
    <location>
        <begin position="71"/>
        <end position="149"/>
    </location>
</feature>
<evidence type="ECO:0000256" key="4">
    <source>
        <dbReference type="SAM" id="Phobius"/>
    </source>
</evidence>
<keyword evidence="4" id="KW-0812">Transmembrane</keyword>